<dbReference type="AlphaFoldDB" id="A0A183UM30"/>
<evidence type="ECO:0000313" key="2">
    <source>
        <dbReference type="Proteomes" id="UP000050794"/>
    </source>
</evidence>
<reference evidence="3" key="1">
    <citation type="submission" date="2016-06" db="UniProtKB">
        <authorList>
            <consortium name="WormBaseParasite"/>
        </authorList>
    </citation>
    <scope>IDENTIFICATION</scope>
</reference>
<evidence type="ECO:0000313" key="1">
    <source>
        <dbReference type="EMBL" id="VDM40871.1"/>
    </source>
</evidence>
<reference evidence="1 2" key="2">
    <citation type="submission" date="2018-11" db="EMBL/GenBank/DDBJ databases">
        <authorList>
            <consortium name="Pathogen Informatics"/>
        </authorList>
    </citation>
    <scope>NUCLEOTIDE SEQUENCE [LARGE SCALE GENOMIC DNA]</scope>
</reference>
<sequence>MVEIDLDELAKKIAARLLPPLTSALSNELQAALQPVVDELDKLIELMATDQSLATESWIESLLYSVMSKEMQMDRNVLDEKNV</sequence>
<protein>
    <submittedName>
        <fullName evidence="3">Rx_N domain-containing protein</fullName>
    </submittedName>
</protein>
<accession>A0A183UM30</accession>
<keyword evidence="2" id="KW-1185">Reference proteome</keyword>
<evidence type="ECO:0000313" key="3">
    <source>
        <dbReference type="WBParaSite" id="TCNE_0000955001-mRNA-1"/>
    </source>
</evidence>
<dbReference type="Proteomes" id="UP000050794">
    <property type="component" value="Unassembled WGS sequence"/>
</dbReference>
<gene>
    <name evidence="1" type="ORF">TCNE_LOCUS9550</name>
</gene>
<organism evidence="2 3">
    <name type="scientific">Toxocara canis</name>
    <name type="common">Canine roundworm</name>
    <dbReference type="NCBI Taxonomy" id="6265"/>
    <lineage>
        <taxon>Eukaryota</taxon>
        <taxon>Metazoa</taxon>
        <taxon>Ecdysozoa</taxon>
        <taxon>Nematoda</taxon>
        <taxon>Chromadorea</taxon>
        <taxon>Rhabditida</taxon>
        <taxon>Spirurina</taxon>
        <taxon>Ascaridomorpha</taxon>
        <taxon>Ascaridoidea</taxon>
        <taxon>Toxocaridae</taxon>
        <taxon>Toxocara</taxon>
    </lineage>
</organism>
<proteinExistence type="predicted"/>
<dbReference type="WBParaSite" id="TCNE_0000955001-mRNA-1">
    <property type="protein sequence ID" value="TCNE_0000955001-mRNA-1"/>
    <property type="gene ID" value="TCNE_0000955001"/>
</dbReference>
<name>A0A183UM30_TOXCA</name>
<dbReference type="EMBL" id="UYWY01020207">
    <property type="protein sequence ID" value="VDM40871.1"/>
    <property type="molecule type" value="Genomic_DNA"/>
</dbReference>